<dbReference type="EMBL" id="JABCRI010000020">
    <property type="protein sequence ID" value="KAF8388451.1"/>
    <property type="molecule type" value="Genomic_DNA"/>
</dbReference>
<dbReference type="Proteomes" id="UP000655225">
    <property type="component" value="Unassembled WGS sequence"/>
</dbReference>
<dbReference type="SMART" id="SM00108">
    <property type="entry name" value="B_lectin"/>
    <property type="match status" value="1"/>
</dbReference>
<dbReference type="InterPro" id="IPR001480">
    <property type="entry name" value="Bulb-type_lectin_dom"/>
</dbReference>
<dbReference type="PANTHER" id="PTHR32444:SF247">
    <property type="entry name" value="OS01G0958200 PROTEIN"/>
    <property type="match status" value="1"/>
</dbReference>
<name>A0A834YJX5_TETSI</name>
<dbReference type="AlphaFoldDB" id="A0A834YJX5"/>
<evidence type="ECO:0000313" key="2">
    <source>
        <dbReference type="EMBL" id="KAF8388451.1"/>
    </source>
</evidence>
<dbReference type="OMA" id="YMRITIQ"/>
<organism evidence="2 3">
    <name type="scientific">Tetracentron sinense</name>
    <name type="common">Spur-leaf</name>
    <dbReference type="NCBI Taxonomy" id="13715"/>
    <lineage>
        <taxon>Eukaryota</taxon>
        <taxon>Viridiplantae</taxon>
        <taxon>Streptophyta</taxon>
        <taxon>Embryophyta</taxon>
        <taxon>Tracheophyta</taxon>
        <taxon>Spermatophyta</taxon>
        <taxon>Magnoliopsida</taxon>
        <taxon>Trochodendrales</taxon>
        <taxon>Trochodendraceae</taxon>
        <taxon>Tetracentron</taxon>
    </lineage>
</organism>
<dbReference type="InterPro" id="IPR036426">
    <property type="entry name" value="Bulb-type_lectin_dom_sf"/>
</dbReference>
<dbReference type="SUPFAM" id="SSF51110">
    <property type="entry name" value="alpha-D-mannose-specific plant lectins"/>
    <property type="match status" value="1"/>
</dbReference>
<keyword evidence="3" id="KW-1185">Reference proteome</keyword>
<dbReference type="OrthoDB" id="1936886at2759"/>
<proteinExistence type="predicted"/>
<dbReference type="Pfam" id="PF01453">
    <property type="entry name" value="B_lectin"/>
    <property type="match status" value="1"/>
</dbReference>
<comment type="caution">
    <text evidence="2">The sequence shown here is derived from an EMBL/GenBank/DDBJ whole genome shotgun (WGS) entry which is preliminary data.</text>
</comment>
<evidence type="ECO:0000313" key="3">
    <source>
        <dbReference type="Proteomes" id="UP000655225"/>
    </source>
</evidence>
<dbReference type="PROSITE" id="PS50927">
    <property type="entry name" value="BULB_LECTIN"/>
    <property type="match status" value="1"/>
</dbReference>
<dbReference type="PANTHER" id="PTHR32444">
    <property type="entry name" value="BULB-TYPE LECTIN DOMAIN-CONTAINING PROTEIN"/>
    <property type="match status" value="1"/>
</dbReference>
<evidence type="ECO:0000259" key="1">
    <source>
        <dbReference type="PROSITE" id="PS50927"/>
    </source>
</evidence>
<sequence length="99" mass="10996">MNTITPTRVVRDGETLVSSEERFELEFFSPGNSKNRYVGIWYMRITIQTVVWVANSDNPLTNSSGTLRIGDDGNLILMNTSLGGVVWSLNQSKVDNSIA</sequence>
<dbReference type="Gene3D" id="2.90.10.10">
    <property type="entry name" value="Bulb-type lectin domain"/>
    <property type="match status" value="1"/>
</dbReference>
<reference evidence="2 3" key="1">
    <citation type="submission" date="2020-04" db="EMBL/GenBank/DDBJ databases">
        <title>Plant Genome Project.</title>
        <authorList>
            <person name="Zhang R.-G."/>
        </authorList>
    </citation>
    <scope>NUCLEOTIDE SEQUENCE [LARGE SCALE GENOMIC DNA]</scope>
    <source>
        <strain evidence="2">YNK0</strain>
        <tissue evidence="2">Leaf</tissue>
    </source>
</reference>
<protein>
    <recommendedName>
        <fullName evidence="1">Bulb-type lectin domain-containing protein</fullName>
    </recommendedName>
</protein>
<gene>
    <name evidence="2" type="ORF">HHK36_027123</name>
</gene>
<accession>A0A834YJX5</accession>
<dbReference type="CDD" id="cd00028">
    <property type="entry name" value="B_lectin"/>
    <property type="match status" value="1"/>
</dbReference>
<feature type="domain" description="Bulb-type lectin" evidence="1">
    <location>
        <begin position="1"/>
        <end position="99"/>
    </location>
</feature>